<sequence length="105" mass="11762">ANLHAVSLTQDVFEDERKVLESKLTAHEAVTVVREVLQELLMGVLTPERTPSPVDAYLTEEDLFRHRNPQVRPSASPCPLMCALRQGSPTPRPQSSRSVGCWTPW</sequence>
<dbReference type="EMBL" id="NDHI03003397">
    <property type="protein sequence ID" value="PNJ66106.1"/>
    <property type="molecule type" value="Genomic_DNA"/>
</dbReference>
<evidence type="ECO:0000313" key="2">
    <source>
        <dbReference type="EMBL" id="PNJ66106.1"/>
    </source>
</evidence>
<proteinExistence type="predicted"/>
<dbReference type="AlphaFoldDB" id="A0A2J8W8K0"/>
<evidence type="ECO:0000256" key="1">
    <source>
        <dbReference type="SAM" id="MobiDB-lite"/>
    </source>
</evidence>
<gene>
    <name evidence="2" type="ORF">CR201_G0012239</name>
</gene>
<feature type="compositionally biased region" description="Polar residues" evidence="1">
    <location>
        <begin position="87"/>
        <end position="98"/>
    </location>
</feature>
<dbReference type="InterPro" id="IPR032707">
    <property type="entry name" value="MYCBPAP"/>
</dbReference>
<dbReference type="Pfam" id="PF14646">
    <property type="entry name" value="MYCBPAP"/>
    <property type="match status" value="1"/>
</dbReference>
<organism evidence="2">
    <name type="scientific">Pongo abelii</name>
    <name type="common">Sumatran orangutan</name>
    <name type="synonym">Pongo pygmaeus abelii</name>
    <dbReference type="NCBI Taxonomy" id="9601"/>
    <lineage>
        <taxon>Eukaryota</taxon>
        <taxon>Metazoa</taxon>
        <taxon>Chordata</taxon>
        <taxon>Craniata</taxon>
        <taxon>Vertebrata</taxon>
        <taxon>Euteleostomi</taxon>
        <taxon>Mammalia</taxon>
        <taxon>Eutheria</taxon>
        <taxon>Euarchontoglires</taxon>
        <taxon>Primates</taxon>
        <taxon>Haplorrhini</taxon>
        <taxon>Catarrhini</taxon>
        <taxon>Hominidae</taxon>
        <taxon>Pongo</taxon>
    </lineage>
</organism>
<accession>A0A2J8W8K0</accession>
<protein>
    <submittedName>
        <fullName evidence="2">MYCBPAP isoform 1</fullName>
    </submittedName>
</protein>
<comment type="caution">
    <text evidence="2">The sequence shown here is derived from an EMBL/GenBank/DDBJ whole genome shotgun (WGS) entry which is preliminary data.</text>
</comment>
<feature type="non-terminal residue" evidence="2">
    <location>
        <position position="1"/>
    </location>
</feature>
<reference evidence="2" key="1">
    <citation type="submission" date="2017-12" db="EMBL/GenBank/DDBJ databases">
        <title>High-resolution comparative analysis of great ape genomes.</title>
        <authorList>
            <person name="Pollen A."/>
            <person name="Hastie A."/>
            <person name="Hormozdiari F."/>
            <person name="Dougherty M."/>
            <person name="Liu R."/>
            <person name="Chaisson M."/>
            <person name="Hoppe E."/>
            <person name="Hill C."/>
            <person name="Pang A."/>
            <person name="Hillier L."/>
            <person name="Baker C."/>
            <person name="Armstrong J."/>
            <person name="Shendure J."/>
            <person name="Paten B."/>
            <person name="Wilson R."/>
            <person name="Chao H."/>
            <person name="Schneider V."/>
            <person name="Ventura M."/>
            <person name="Kronenberg Z."/>
            <person name="Murali S."/>
            <person name="Gordon D."/>
            <person name="Cantsilieris S."/>
            <person name="Munson K."/>
            <person name="Nelson B."/>
            <person name="Raja A."/>
            <person name="Underwood J."/>
            <person name="Diekhans M."/>
            <person name="Fiddes I."/>
            <person name="Haussler D."/>
            <person name="Eichler E."/>
        </authorList>
    </citation>
    <scope>NUCLEOTIDE SEQUENCE [LARGE SCALE GENOMIC DNA]</scope>
    <source>
        <strain evidence="2">Susie</strain>
    </source>
</reference>
<name>A0A2J8W8K0_PONAB</name>
<dbReference type="PANTHER" id="PTHR48421:SF1">
    <property type="entry name" value="MYCBP-ASSOCIATED PROTEIN"/>
    <property type="match status" value="1"/>
</dbReference>
<dbReference type="PANTHER" id="PTHR48421">
    <property type="entry name" value="MYCBP-ASSOCIATED PROTEIN"/>
    <property type="match status" value="1"/>
</dbReference>
<feature type="region of interest" description="Disordered" evidence="1">
    <location>
        <begin position="85"/>
        <end position="105"/>
    </location>
</feature>